<evidence type="ECO:0000313" key="2">
    <source>
        <dbReference type="Proteomes" id="UP000540506"/>
    </source>
</evidence>
<proteinExistence type="predicted"/>
<name>A0A7W7QZX2_KITKI</name>
<organism evidence="1 2">
    <name type="scientific">Kitasatospora kifunensis</name>
    <name type="common">Streptomyces kifunensis</name>
    <dbReference type="NCBI Taxonomy" id="58351"/>
    <lineage>
        <taxon>Bacteria</taxon>
        <taxon>Bacillati</taxon>
        <taxon>Actinomycetota</taxon>
        <taxon>Actinomycetes</taxon>
        <taxon>Kitasatosporales</taxon>
        <taxon>Streptomycetaceae</taxon>
        <taxon>Kitasatospora</taxon>
    </lineage>
</organism>
<dbReference type="Proteomes" id="UP000540506">
    <property type="component" value="Unassembled WGS sequence"/>
</dbReference>
<sequence length="194" mass="21643">MRKIPTVFVRDPDDRAHVLPEATPGCEWVLADEGQATRKYDGTCVMLDGDGNWWARREVKPGKQPPANYVAEQHDEVTGKTVGWEPIAQSAFAKFHAEAIADAEDADYPEGFNPGRWEAGTYELVGPKVNGNPERCEVHELIAHAKAKWMTVRDLSFDGIRKAVLFAAEADGCEGMVWHHPDGRMAKIKARDFQ</sequence>
<comment type="caution">
    <text evidence="1">The sequence shown here is derived from an EMBL/GenBank/DDBJ whole genome shotgun (WGS) entry which is preliminary data.</text>
</comment>
<dbReference type="AlphaFoldDB" id="A0A7W7QZX2"/>
<protein>
    <submittedName>
        <fullName evidence="1">Uncharacterized protein</fullName>
    </submittedName>
</protein>
<dbReference type="RefSeq" id="WP_184934421.1">
    <property type="nucleotide sequence ID" value="NZ_JACHJV010000001.1"/>
</dbReference>
<gene>
    <name evidence="1" type="ORF">FHR34_001204</name>
</gene>
<evidence type="ECO:0000313" key="1">
    <source>
        <dbReference type="EMBL" id="MBB4922211.1"/>
    </source>
</evidence>
<reference evidence="1 2" key="1">
    <citation type="submission" date="2020-08" db="EMBL/GenBank/DDBJ databases">
        <title>Sequencing the genomes of 1000 actinobacteria strains.</title>
        <authorList>
            <person name="Klenk H.-P."/>
        </authorList>
    </citation>
    <scope>NUCLEOTIDE SEQUENCE [LARGE SCALE GENOMIC DNA]</scope>
    <source>
        <strain evidence="1 2">DSM 41654</strain>
    </source>
</reference>
<accession>A0A7W7QZX2</accession>
<keyword evidence="2" id="KW-1185">Reference proteome</keyword>
<dbReference type="EMBL" id="JACHJV010000001">
    <property type="protein sequence ID" value="MBB4922211.1"/>
    <property type="molecule type" value="Genomic_DNA"/>
</dbReference>